<gene>
    <name evidence="3" type="ORF">DdX_11987</name>
</gene>
<evidence type="ECO:0000313" key="4">
    <source>
        <dbReference type="Proteomes" id="UP001201812"/>
    </source>
</evidence>
<keyword evidence="2" id="KW-0812">Transmembrane</keyword>
<keyword evidence="4" id="KW-1185">Reference proteome</keyword>
<keyword evidence="2" id="KW-0472">Membrane</keyword>
<evidence type="ECO:0000313" key="3">
    <source>
        <dbReference type="EMBL" id="KAI1708307.1"/>
    </source>
</evidence>
<dbReference type="EMBL" id="JAKKPZ010000036">
    <property type="protein sequence ID" value="KAI1708307.1"/>
    <property type="molecule type" value="Genomic_DNA"/>
</dbReference>
<feature type="compositionally biased region" description="Basic and acidic residues" evidence="1">
    <location>
        <begin position="68"/>
        <end position="89"/>
    </location>
</feature>
<feature type="region of interest" description="Disordered" evidence="1">
    <location>
        <begin position="67"/>
        <end position="89"/>
    </location>
</feature>
<evidence type="ECO:0000256" key="1">
    <source>
        <dbReference type="SAM" id="MobiDB-lite"/>
    </source>
</evidence>
<evidence type="ECO:0000256" key="2">
    <source>
        <dbReference type="SAM" id="Phobius"/>
    </source>
</evidence>
<feature type="transmembrane region" description="Helical" evidence="2">
    <location>
        <begin position="20"/>
        <end position="40"/>
    </location>
</feature>
<reference evidence="3" key="1">
    <citation type="submission" date="2022-01" db="EMBL/GenBank/DDBJ databases">
        <title>Genome Sequence Resource for Two Populations of Ditylenchus destructor, the Migratory Endoparasitic Phytonematode.</title>
        <authorList>
            <person name="Zhang H."/>
            <person name="Lin R."/>
            <person name="Xie B."/>
        </authorList>
    </citation>
    <scope>NUCLEOTIDE SEQUENCE</scope>
    <source>
        <strain evidence="3">BazhouSP</strain>
    </source>
</reference>
<accession>A0AAD4R461</accession>
<protein>
    <submittedName>
        <fullName evidence="3">Uncharacterized protein</fullName>
    </submittedName>
</protein>
<dbReference type="AlphaFoldDB" id="A0AAD4R461"/>
<sequence>MSSGDLVSLASLTELGSKVGGIGVAGIATIAGFIGLYKLLDNGNICAERCCGCKDAQMCLIQPVFKKTKGDKDSDGKEGESDRVKEAKDRIKEAEEIAAGMAARKNKHNHDARSVLIPFSSALELKGIDEMAKFDVPGLDVESVTVIGTFVRDEASYGYKMRTATRATCGNGN</sequence>
<comment type="caution">
    <text evidence="3">The sequence shown here is derived from an EMBL/GenBank/DDBJ whole genome shotgun (WGS) entry which is preliminary data.</text>
</comment>
<proteinExistence type="predicted"/>
<dbReference type="Proteomes" id="UP001201812">
    <property type="component" value="Unassembled WGS sequence"/>
</dbReference>
<organism evidence="3 4">
    <name type="scientific">Ditylenchus destructor</name>
    <dbReference type="NCBI Taxonomy" id="166010"/>
    <lineage>
        <taxon>Eukaryota</taxon>
        <taxon>Metazoa</taxon>
        <taxon>Ecdysozoa</taxon>
        <taxon>Nematoda</taxon>
        <taxon>Chromadorea</taxon>
        <taxon>Rhabditida</taxon>
        <taxon>Tylenchina</taxon>
        <taxon>Tylenchomorpha</taxon>
        <taxon>Sphaerularioidea</taxon>
        <taxon>Anguinidae</taxon>
        <taxon>Anguininae</taxon>
        <taxon>Ditylenchus</taxon>
    </lineage>
</organism>
<name>A0AAD4R461_9BILA</name>
<keyword evidence="2" id="KW-1133">Transmembrane helix</keyword>